<sequence length="1563" mass="177227">MAAEALRGRRPVSSCGQVETHGRARGATEALCSRCGRRAPRALGHHHELQCGHAFCDLCLLMTEEYSTITCPDCEVATTISTKQEYCPIDGCIKEDSFMEKLPPKKMRNCSQDFEKTAHQQTISLEHSASTPRTVLNPSAVIQESKTVEEIDEALKIAGQNFEQLSIAVKMLEHMHSQTKEETVCLKEVLEKQFDQLFTSLDSRKKSLCEELVRNTDNYLSKIIVTKSYIEAKKSDLDAAMKIARELKSAPSLRIYCDLNQIIRTLKLTFESDLSQVSSLKLRNSPKLNMDCSEIICMFNRMGKIEFEDSTRCDPQESEMEKNGQKKYSCKKEFSYGGTYLSLEKKKADISVLTNEAPLTSSQWENNDMHLAADFQPQKEVVAATLPKTIAALPQVGSSPDVIIEEIIEEEENLETCFTDYFAKTPRYPTKPLQKKSSVSFGSKTGSPELVFVSHVIHPCHFYIRKYSQIKDATVLERKVNQFCNKNLHLDPSDVLELGARIFINSIENGMWCRGTITELIPMRSESIRKLCSPTKFSVREVALIQIFMVDFGNSEVLIVAGVGDSHVRSEHIAKQHIILNDLCLVLRKSEPYIEELLKDVQPLAHPCSLKDIVPQNSSEGWGEEAKIEFLKMVNKKAVLMKVFKEEDGVLIVDLQKPPTNKISSDMPVSLRDALVFMELARFRSQTPRSHSGKNTTLHYPPPILPKEMTDVSVMVCHINSPSDFYLQLIESLDFLFLLKGIEEFYKSEDAENLEILCPVQGQACVAKFEDGVWYRAKVIGLPGHREVEVKYVDFGNTAKITLKDMRKIKDEFLNPAEKAIKCKLAYIEPYKGTVQWSKNAKEKFEEKTQDKFMTCSIIKILEDNVLLVELFDFLGAPGMIPTSINDQLVKEGLASYEVGYTLKDNSKKHIEVWDPSPEEIISNEVNNLINPLFAKSLPSEDLQSLYNKELPVHICNIVSPEKIYVQWLLTENLLHSLGEKMVATYENSKWEPVKWENDMHCAVNIPDKNQWRRGQIIRMVTDTLVEVLLYDVGVELVVNINCLRELQENLKTMGRLSLECSLVDIRPTGGSDKWTATACDCLSLYLTGAVATIIIQENNTTWPLPVKIFCRDEKGERVDVSKYLIKKGLALRETRINKLDNSHSLSQKSLEIPQEQGESVVTKCIKINSDPDKKAAVGISEPKVTEFREKILEPRTTGCYKPPAIPNQKVFEAVVSCIGDDGTIFVVPKLSEFELIKMMDEIQSNLKCLGLLEPYFWKKGEACAVRGSDTMWYRGKVMEVIGSTIRVQYLDHGFTEKIPQCHLYPILLYPDTPQFCIPCQLYNTIPDLLLPETETPILPPYLSSSLPPPEELYAVQVKHVVSPSEVYICLDSVESCSLFNQHSDTEDSGVGWESEPESLEEALRRFNKSMETFPPLTDFRTEMPCLAEYDDGLWYRAKIVSIKEFNPLAVLVQFVDYGSTEKLTVNRLRQIPLHLMQYPARAIKVLLAGFKPPLRDVGKARIPYCPKWSMEALWAMIDCLQGKQLYASSMAQVPEQMVTLYEDKQYPIHMSLVEMGLADRDE</sequence>
<keyword evidence="9" id="KW-0862">Zinc</keyword>
<dbReference type="CDD" id="cd20418">
    <property type="entry name" value="Tudor_TDRD4_rpt5"/>
    <property type="match status" value="1"/>
</dbReference>
<dbReference type="InterPro" id="IPR047849">
    <property type="entry name" value="RNF17-like_TUDOR_rpt4"/>
</dbReference>
<dbReference type="GO" id="GO:0030154">
    <property type="term" value="P:cell differentiation"/>
    <property type="evidence" value="ECO:0007669"/>
    <property type="project" value="UniProtKB-KW"/>
</dbReference>
<keyword evidence="3" id="KW-0217">Developmental protein</keyword>
<comment type="subcellular location">
    <subcellularLocation>
        <location evidence="2">Cytoplasm</location>
    </subcellularLocation>
    <subcellularLocation>
        <location evidence="1">Nucleus</location>
    </subcellularLocation>
</comment>
<evidence type="ECO:0000256" key="2">
    <source>
        <dbReference type="ARBA" id="ARBA00004496"/>
    </source>
</evidence>
<accession>A0A8C0A7M6</accession>
<keyword evidence="10" id="KW-0744">Spermatogenesis</keyword>
<dbReference type="SUPFAM" id="SSF50199">
    <property type="entry name" value="Staphylococcal nuclease"/>
    <property type="match status" value="1"/>
</dbReference>
<dbReference type="InterPro" id="IPR047850">
    <property type="entry name" value="RNF17-like_TUDOR_rpt5"/>
</dbReference>
<evidence type="ECO:0000256" key="13">
    <source>
        <dbReference type="ARBA" id="ARBA00062119"/>
    </source>
</evidence>
<keyword evidence="6" id="KW-0677">Repeat</keyword>
<dbReference type="GeneTree" id="ENSGT00940000157559"/>
<keyword evidence="5" id="KW-0479">Metal-binding</keyword>
<reference evidence="18" key="1">
    <citation type="submission" date="2019-05" db="EMBL/GenBank/DDBJ databases">
        <authorList>
            <person name="Zhang S."/>
            <person name="Liu J."/>
        </authorList>
    </citation>
    <scope>NUCLEOTIDE SEQUENCE [LARGE SCALE GENOMIC DNA]</scope>
</reference>
<gene>
    <name evidence="18" type="primary">RNF17</name>
</gene>
<dbReference type="PANTHER" id="PTHR16442:SF1">
    <property type="entry name" value="RING FINGER PROTEIN 17"/>
    <property type="match status" value="1"/>
</dbReference>
<dbReference type="PROSITE" id="PS50304">
    <property type="entry name" value="TUDOR"/>
    <property type="match status" value="4"/>
</dbReference>
<dbReference type="Proteomes" id="UP000694520">
    <property type="component" value="Chromosome 15"/>
</dbReference>
<keyword evidence="19" id="KW-1185">Reference proteome</keyword>
<dbReference type="SMART" id="SM00333">
    <property type="entry name" value="TUDOR"/>
    <property type="match status" value="4"/>
</dbReference>
<evidence type="ECO:0000256" key="12">
    <source>
        <dbReference type="ARBA" id="ARBA00057086"/>
    </source>
</evidence>
<keyword evidence="7 15" id="KW-0863">Zinc-finger</keyword>
<evidence type="ECO:0000256" key="3">
    <source>
        <dbReference type="ARBA" id="ARBA00022473"/>
    </source>
</evidence>
<evidence type="ECO:0000256" key="4">
    <source>
        <dbReference type="ARBA" id="ARBA00022490"/>
    </source>
</evidence>
<feature type="domain" description="Tudor" evidence="17">
    <location>
        <begin position="1257"/>
        <end position="1314"/>
    </location>
</feature>
<dbReference type="InterPro" id="IPR047845">
    <property type="entry name" value="RNF17-like_TUDOR_rpt1"/>
</dbReference>
<dbReference type="PROSITE" id="PS00518">
    <property type="entry name" value="ZF_RING_1"/>
    <property type="match status" value="1"/>
</dbReference>
<feature type="domain" description="Tudor" evidence="17">
    <location>
        <begin position="758"/>
        <end position="816"/>
    </location>
</feature>
<dbReference type="PANTHER" id="PTHR16442">
    <property type="entry name" value="RING FINGER PROTEIN 17"/>
    <property type="match status" value="1"/>
</dbReference>
<dbReference type="InterPro" id="IPR035437">
    <property type="entry name" value="SNase_OB-fold_sf"/>
</dbReference>
<dbReference type="GO" id="GO:0007283">
    <property type="term" value="P:spermatogenesis"/>
    <property type="evidence" value="ECO:0007669"/>
    <property type="project" value="UniProtKB-KW"/>
</dbReference>
<dbReference type="CDD" id="cd20417">
    <property type="entry name" value="Tudor_TDRD4_rpt4"/>
    <property type="match status" value="1"/>
</dbReference>
<evidence type="ECO:0000256" key="1">
    <source>
        <dbReference type="ARBA" id="ARBA00004123"/>
    </source>
</evidence>
<evidence type="ECO:0000259" key="17">
    <source>
        <dbReference type="PROSITE" id="PS50304"/>
    </source>
</evidence>
<evidence type="ECO:0000313" key="19">
    <source>
        <dbReference type="Proteomes" id="UP000694520"/>
    </source>
</evidence>
<dbReference type="InterPro" id="IPR047848">
    <property type="entry name" value="RNF17-like_TUDOR_rpt3"/>
</dbReference>
<dbReference type="InterPro" id="IPR001841">
    <property type="entry name" value="Znf_RING"/>
</dbReference>
<dbReference type="InterPro" id="IPR002999">
    <property type="entry name" value="Tudor"/>
</dbReference>
<feature type="domain" description="RING-type" evidence="16">
    <location>
        <begin position="32"/>
        <end position="75"/>
    </location>
</feature>
<reference evidence="18" key="3">
    <citation type="submission" date="2025-09" db="UniProtKB">
        <authorList>
            <consortium name="Ensembl"/>
        </authorList>
    </citation>
    <scope>IDENTIFICATION</scope>
</reference>
<dbReference type="Pfam" id="PF00567">
    <property type="entry name" value="TUDOR"/>
    <property type="match status" value="5"/>
</dbReference>
<dbReference type="CDD" id="cd16449">
    <property type="entry name" value="RING-HC"/>
    <property type="match status" value="1"/>
</dbReference>
<dbReference type="CDD" id="cd20416">
    <property type="entry name" value="Tudor_TDRD4_rpt3"/>
    <property type="match status" value="1"/>
</dbReference>
<dbReference type="Ensembl" id="ENSBGRT00000015586.1">
    <property type="protein sequence ID" value="ENSBGRP00000013517.1"/>
    <property type="gene ID" value="ENSBGRG00000007649.1"/>
</dbReference>
<dbReference type="FunFam" id="2.30.30.140:FF:000114">
    <property type="entry name" value="RING finger protein 17"/>
    <property type="match status" value="1"/>
</dbReference>
<organism evidence="18 19">
    <name type="scientific">Bos mutus grunniens</name>
    <name type="common">Wild yak</name>
    <name type="synonym">Bos grunniens</name>
    <dbReference type="NCBI Taxonomy" id="30521"/>
    <lineage>
        <taxon>Eukaryota</taxon>
        <taxon>Metazoa</taxon>
        <taxon>Chordata</taxon>
        <taxon>Craniata</taxon>
        <taxon>Vertebrata</taxon>
        <taxon>Euteleostomi</taxon>
        <taxon>Mammalia</taxon>
        <taxon>Eutheria</taxon>
        <taxon>Laurasiatheria</taxon>
        <taxon>Artiodactyla</taxon>
        <taxon>Ruminantia</taxon>
        <taxon>Pecora</taxon>
        <taxon>Bovidae</taxon>
        <taxon>Bovinae</taxon>
        <taxon>Bos</taxon>
    </lineage>
</organism>
<evidence type="ECO:0000256" key="15">
    <source>
        <dbReference type="PROSITE-ProRule" id="PRU00175"/>
    </source>
</evidence>
<evidence type="ECO:0000259" key="16">
    <source>
        <dbReference type="PROSITE" id="PS50089"/>
    </source>
</evidence>
<evidence type="ECO:0000256" key="8">
    <source>
        <dbReference type="ARBA" id="ARBA00022782"/>
    </source>
</evidence>
<keyword evidence="4" id="KW-0963">Cytoplasm</keyword>
<dbReference type="Gene3D" id="2.40.50.90">
    <property type="match status" value="3"/>
</dbReference>
<dbReference type="GO" id="GO:0008270">
    <property type="term" value="F:zinc ion binding"/>
    <property type="evidence" value="ECO:0007669"/>
    <property type="project" value="UniProtKB-KW"/>
</dbReference>
<proteinExistence type="predicted"/>
<dbReference type="Gene3D" id="2.30.30.140">
    <property type="match status" value="5"/>
</dbReference>
<evidence type="ECO:0000256" key="6">
    <source>
        <dbReference type="ARBA" id="ARBA00022737"/>
    </source>
</evidence>
<feature type="domain" description="Tudor" evidence="17">
    <location>
        <begin position="1419"/>
        <end position="1479"/>
    </location>
</feature>
<evidence type="ECO:0000256" key="11">
    <source>
        <dbReference type="ARBA" id="ARBA00023242"/>
    </source>
</evidence>
<keyword evidence="11" id="KW-0539">Nucleus</keyword>
<evidence type="ECO:0000256" key="14">
    <source>
        <dbReference type="ARBA" id="ARBA00072636"/>
    </source>
</evidence>
<reference evidence="18" key="2">
    <citation type="submission" date="2025-08" db="UniProtKB">
        <authorList>
            <consortium name="Ensembl"/>
        </authorList>
    </citation>
    <scope>IDENTIFICATION</scope>
</reference>
<comment type="function">
    <text evidence="12">Seems to be involved in regulation of transcriptional activity of MYC. In vitro, inhibits DNA-binding activity of Mad-MAX heterodimers. Can recruit Mad transcriptional repressors (MXD1, MXD3, MXD4 and MXI1) to the cytoplasm. May be involved in spermiogenesis.</text>
</comment>
<keyword evidence="8" id="KW-0221">Differentiation</keyword>
<evidence type="ECO:0000256" key="5">
    <source>
        <dbReference type="ARBA" id="ARBA00022723"/>
    </source>
</evidence>
<dbReference type="SUPFAM" id="SSF63748">
    <property type="entry name" value="Tudor/PWWP/MBT"/>
    <property type="match status" value="5"/>
</dbReference>
<name>A0A8C0A7M6_BOSMU</name>
<dbReference type="PROSITE" id="PS50089">
    <property type="entry name" value="ZF_RING_2"/>
    <property type="match status" value="1"/>
</dbReference>
<dbReference type="GO" id="GO:0005737">
    <property type="term" value="C:cytoplasm"/>
    <property type="evidence" value="ECO:0007669"/>
    <property type="project" value="UniProtKB-SubCell"/>
</dbReference>
<protein>
    <recommendedName>
        <fullName evidence="14">RING finger protein 17</fullName>
    </recommendedName>
</protein>
<dbReference type="CDD" id="cd20414">
    <property type="entry name" value="Tudor_TDRD4_rpt1"/>
    <property type="match status" value="1"/>
</dbReference>
<dbReference type="InterPro" id="IPR017907">
    <property type="entry name" value="Znf_RING_CS"/>
</dbReference>
<dbReference type="CDD" id="cd20415">
    <property type="entry name" value="Tudor_TDRD4_rpt2"/>
    <property type="match status" value="1"/>
</dbReference>
<feature type="domain" description="Tudor" evidence="17">
    <location>
        <begin position="995"/>
        <end position="1054"/>
    </location>
</feature>
<evidence type="ECO:0000256" key="10">
    <source>
        <dbReference type="ARBA" id="ARBA00022871"/>
    </source>
</evidence>
<dbReference type="GO" id="GO:0005634">
    <property type="term" value="C:nucleus"/>
    <property type="evidence" value="ECO:0007669"/>
    <property type="project" value="UniProtKB-SubCell"/>
</dbReference>
<comment type="subunit">
    <text evidence="13">Interacts with MXD1, MXD3, MXD4, MXI1 and PIWIL1. Self-associates.</text>
</comment>
<evidence type="ECO:0000256" key="7">
    <source>
        <dbReference type="ARBA" id="ARBA00022771"/>
    </source>
</evidence>
<dbReference type="InterPro" id="IPR047847">
    <property type="entry name" value="RNF17-like_TUDOR_rpt2"/>
</dbReference>
<evidence type="ECO:0000256" key="9">
    <source>
        <dbReference type="ARBA" id="ARBA00022833"/>
    </source>
</evidence>
<evidence type="ECO:0000313" key="18">
    <source>
        <dbReference type="Ensembl" id="ENSBGRP00000013517.1"/>
    </source>
</evidence>